<organism evidence="2 3">
    <name type="scientific">Clostridium intestinale DSM 6191</name>
    <dbReference type="NCBI Taxonomy" id="1121320"/>
    <lineage>
        <taxon>Bacteria</taxon>
        <taxon>Bacillati</taxon>
        <taxon>Bacillota</taxon>
        <taxon>Clostridia</taxon>
        <taxon>Eubacteriales</taxon>
        <taxon>Clostridiaceae</taxon>
        <taxon>Clostridium</taxon>
    </lineage>
</organism>
<sequence>MNKNKYVIIFILISMLLIGCSKNYMTSIYNDNEKISSDTNSFNLDVKEQSIDGQKFKGVIEKIEGMDTIWTYEADKDTVLDITYLLNVSSGKSKLVLIYPDSSVTTIIETTKDSEVVDYATNPMQIKKGLNKIKIVADENTSLEFNISIPNGEFEELGM</sequence>
<dbReference type="Proteomes" id="UP000184241">
    <property type="component" value="Unassembled WGS sequence"/>
</dbReference>
<evidence type="ECO:0008006" key="4">
    <source>
        <dbReference type="Google" id="ProtNLM"/>
    </source>
</evidence>
<keyword evidence="1" id="KW-0472">Membrane</keyword>
<dbReference type="PROSITE" id="PS51257">
    <property type="entry name" value="PROKAR_LIPOPROTEIN"/>
    <property type="match status" value="1"/>
</dbReference>
<evidence type="ECO:0000313" key="2">
    <source>
        <dbReference type="EMBL" id="SHH64072.1"/>
    </source>
</evidence>
<keyword evidence="1" id="KW-0812">Transmembrane</keyword>
<name>A0A1M5UM27_9CLOT</name>
<evidence type="ECO:0000256" key="1">
    <source>
        <dbReference type="SAM" id="Phobius"/>
    </source>
</evidence>
<dbReference type="AlphaFoldDB" id="A0A1M5UM27"/>
<gene>
    <name evidence="2" type="ORF">SAMN02745941_00571</name>
</gene>
<accession>A0A1M5UM27</accession>
<reference evidence="2 3" key="1">
    <citation type="submission" date="2016-11" db="EMBL/GenBank/DDBJ databases">
        <authorList>
            <person name="Jaros S."/>
            <person name="Januszkiewicz K."/>
            <person name="Wedrychowicz H."/>
        </authorList>
    </citation>
    <scope>NUCLEOTIDE SEQUENCE [LARGE SCALE GENOMIC DNA]</scope>
    <source>
        <strain evidence="2 3">DSM 6191</strain>
    </source>
</reference>
<evidence type="ECO:0000313" key="3">
    <source>
        <dbReference type="Proteomes" id="UP000184241"/>
    </source>
</evidence>
<keyword evidence="1" id="KW-1133">Transmembrane helix</keyword>
<feature type="transmembrane region" description="Helical" evidence="1">
    <location>
        <begin position="6"/>
        <end position="25"/>
    </location>
</feature>
<dbReference type="RefSeq" id="WP_073016493.1">
    <property type="nucleotide sequence ID" value="NZ_FQXU01000003.1"/>
</dbReference>
<proteinExistence type="predicted"/>
<protein>
    <recommendedName>
        <fullName evidence="4">Lipoprotein</fullName>
    </recommendedName>
</protein>
<dbReference type="EMBL" id="FQXU01000003">
    <property type="protein sequence ID" value="SHH64072.1"/>
    <property type="molecule type" value="Genomic_DNA"/>
</dbReference>